<feature type="compositionally biased region" description="Basic and acidic residues" evidence="1">
    <location>
        <begin position="93"/>
        <end position="103"/>
    </location>
</feature>
<dbReference type="AlphaFoldDB" id="A0A6J4UX18"/>
<feature type="compositionally biased region" description="Basic residues" evidence="1">
    <location>
        <begin position="49"/>
        <end position="68"/>
    </location>
</feature>
<organism evidence="2">
    <name type="scientific">uncultured Thermomicrobiales bacterium</name>
    <dbReference type="NCBI Taxonomy" id="1645740"/>
    <lineage>
        <taxon>Bacteria</taxon>
        <taxon>Pseudomonadati</taxon>
        <taxon>Thermomicrobiota</taxon>
        <taxon>Thermomicrobia</taxon>
        <taxon>Thermomicrobiales</taxon>
        <taxon>environmental samples</taxon>
    </lineage>
</organism>
<feature type="non-terminal residue" evidence="2">
    <location>
        <position position="1"/>
    </location>
</feature>
<evidence type="ECO:0000313" key="2">
    <source>
        <dbReference type="EMBL" id="CAA9560942.1"/>
    </source>
</evidence>
<reference evidence="2" key="1">
    <citation type="submission" date="2020-02" db="EMBL/GenBank/DDBJ databases">
        <authorList>
            <person name="Meier V. D."/>
        </authorList>
    </citation>
    <scope>NUCLEOTIDE SEQUENCE</scope>
    <source>
        <strain evidence="2">AVDCRST_MAG88</strain>
    </source>
</reference>
<evidence type="ECO:0000256" key="1">
    <source>
        <dbReference type="SAM" id="MobiDB-lite"/>
    </source>
</evidence>
<dbReference type="EMBL" id="CADCWM010000460">
    <property type="protein sequence ID" value="CAA9560942.1"/>
    <property type="molecule type" value="Genomic_DNA"/>
</dbReference>
<feature type="compositionally biased region" description="Basic and acidic residues" evidence="1">
    <location>
        <begin position="139"/>
        <end position="149"/>
    </location>
</feature>
<gene>
    <name evidence="2" type="ORF">AVDCRST_MAG88-1495</name>
</gene>
<proteinExistence type="predicted"/>
<feature type="compositionally biased region" description="Basic and acidic residues" evidence="1">
    <location>
        <begin position="25"/>
        <end position="36"/>
    </location>
</feature>
<name>A0A6J4UX18_9BACT</name>
<protein>
    <submittedName>
        <fullName evidence="2">Uncharacterized protein</fullName>
    </submittedName>
</protein>
<feature type="non-terminal residue" evidence="2">
    <location>
        <position position="149"/>
    </location>
</feature>
<sequence length="149" mass="16511">LLRPAAVRERRRRHRLVHLGWARRADRAPRGADPLRRAGLPEGHDRGARRGRAGGRARHLRARGRCRGARVVLPARPDRHVRARPARLAAGDRAGRGAGDRRRGGTARPGNGLRHPRIGDRRRAGRGGGRACGTNRRLPAPDRHPLRPL</sequence>
<feature type="region of interest" description="Disordered" evidence="1">
    <location>
        <begin position="25"/>
        <end position="149"/>
    </location>
</feature>
<accession>A0A6J4UX18</accession>